<dbReference type="EMBL" id="AE010299">
    <property type="protein sequence ID" value="AAM04614.1"/>
    <property type="molecule type" value="Genomic_DNA"/>
</dbReference>
<dbReference type="GO" id="GO:0016779">
    <property type="term" value="F:nucleotidyltransferase activity"/>
    <property type="evidence" value="ECO:0007669"/>
    <property type="project" value="InterPro"/>
</dbReference>
<proteinExistence type="predicted"/>
<dbReference type="Proteomes" id="UP000002487">
    <property type="component" value="Chromosome"/>
</dbReference>
<name>Q8TRI3_METAC</name>
<reference evidence="2 3" key="1">
    <citation type="journal article" date="2002" name="Genome Res.">
        <title>The genome of Methanosarcina acetivorans reveals extensive metabolic and physiological diversity.</title>
        <authorList>
            <person name="Galagan J.E."/>
            <person name="Nusbaum C."/>
            <person name="Roy A."/>
            <person name="Endrizzi M.G."/>
            <person name="Macdonald P."/>
            <person name="FitzHugh W."/>
            <person name="Calvo S."/>
            <person name="Engels R."/>
            <person name="Smirnov S."/>
            <person name="Atnoor D."/>
            <person name="Brown A."/>
            <person name="Allen N."/>
            <person name="Naylor J."/>
            <person name="Stange-Thomann N."/>
            <person name="DeArellano K."/>
            <person name="Johnson R."/>
            <person name="Linton L."/>
            <person name="McEwan P."/>
            <person name="McKernan K."/>
            <person name="Talamas J."/>
            <person name="Tirrell A."/>
            <person name="Ye W."/>
            <person name="Zimmer A."/>
            <person name="Barber R.D."/>
            <person name="Cann I."/>
            <person name="Graham D.E."/>
            <person name="Grahame D.A."/>
            <person name="Guss A."/>
            <person name="Hedderich R."/>
            <person name="Ingram-Smith C."/>
            <person name="Kuettner C.H."/>
            <person name="Krzycki J.A."/>
            <person name="Leigh J.A."/>
            <person name="Li W."/>
            <person name="Liu J."/>
            <person name="Mukhopadhyay B."/>
            <person name="Reeve J.N."/>
            <person name="Smith K."/>
            <person name="Springer T.A."/>
            <person name="Umayam L.A."/>
            <person name="White O."/>
            <person name="White R.H."/>
            <person name="de Macario E.C."/>
            <person name="Ferry J.G."/>
            <person name="Jarrell K.F."/>
            <person name="Jing H."/>
            <person name="Macario A.J.L."/>
            <person name="Paulsen I."/>
            <person name="Pritchett M."/>
            <person name="Sowers K.R."/>
            <person name="Swanson R.V."/>
            <person name="Zinder S.H."/>
            <person name="Lander E."/>
            <person name="Metcalf W.W."/>
            <person name="Birren B."/>
        </authorList>
    </citation>
    <scope>NUCLEOTIDE SEQUENCE [LARGE SCALE GENOMIC DNA]</scope>
    <source>
        <strain evidence="3">ATCC 35395 / DSM 2834 / JCM 12185 / C2A</strain>
    </source>
</reference>
<gene>
    <name evidence="2" type="ordered locus">MA_1193</name>
</gene>
<accession>Q8TRI3</accession>
<dbReference type="InterPro" id="IPR002934">
    <property type="entry name" value="Polymerase_NTP_transf_dom"/>
</dbReference>
<sequence>MVQMLKTRLRDFLLTKDDWLFAVSDYFRSDGIRATLRYVLDETGERELNGKRYKKYDFGPAFEFMKQNRPEWVRDVHVVPESEVKKVLRPSDVIPELVNSDSRVRAIVKVLDLAGIPWTSMGVTGSMLAGLQNESSDIDFVVYGPMWFRARDAITIAKQQEGPIEEIDEAMWQRIYRKRIPEISFDEFMLHESRKGNRGMVEGTYFDLLFVREWDQIKEPLLRGKDTVKMKIEAEVTNADFAFDSPAYYKVEHDEIDHVLSYTHTYAGQALPGETIEARGVVEEVGDIKRLVVGTSREPKGEWIRSLTWLEKCGYR</sequence>
<organism evidence="2 3">
    <name type="scientific">Methanosarcina acetivorans (strain ATCC 35395 / DSM 2834 / JCM 12185 / C2A)</name>
    <dbReference type="NCBI Taxonomy" id="188937"/>
    <lineage>
        <taxon>Archaea</taxon>
        <taxon>Methanobacteriati</taxon>
        <taxon>Methanobacteriota</taxon>
        <taxon>Stenosarchaea group</taxon>
        <taxon>Methanomicrobia</taxon>
        <taxon>Methanosarcinales</taxon>
        <taxon>Methanosarcinaceae</taxon>
        <taxon>Methanosarcina</taxon>
    </lineage>
</organism>
<keyword evidence="3" id="KW-1185">Reference proteome</keyword>
<evidence type="ECO:0000313" key="3">
    <source>
        <dbReference type="Proteomes" id="UP000002487"/>
    </source>
</evidence>
<dbReference type="STRING" id="188937.MA_1193"/>
<feature type="domain" description="Polymerase nucleotidyl transferase" evidence="1">
    <location>
        <begin position="119"/>
        <end position="158"/>
    </location>
</feature>
<dbReference type="KEGG" id="mac:MA_1193"/>
<dbReference type="HOGENOM" id="CLU_072733_0_0_2"/>
<evidence type="ECO:0000313" key="2">
    <source>
        <dbReference type="EMBL" id="AAM04614.1"/>
    </source>
</evidence>
<protein>
    <recommendedName>
        <fullName evidence="1">Polymerase nucleotidyl transferase domain-containing protein</fullName>
    </recommendedName>
</protein>
<dbReference type="EnsemblBacteria" id="AAM04614">
    <property type="protein sequence ID" value="AAM04614"/>
    <property type="gene ID" value="MA_1193"/>
</dbReference>
<dbReference type="PhylomeDB" id="Q8TRI3"/>
<evidence type="ECO:0000259" key="1">
    <source>
        <dbReference type="Pfam" id="PF01909"/>
    </source>
</evidence>
<dbReference type="Pfam" id="PF01909">
    <property type="entry name" value="NTP_transf_2"/>
    <property type="match status" value="1"/>
</dbReference>
<dbReference type="AlphaFoldDB" id="Q8TRI3"/>
<dbReference type="InParanoid" id="Q8TRI3"/>